<gene>
    <name evidence="2" type="ORF">B0J12DRAFT_86481</name>
</gene>
<keyword evidence="1" id="KW-0732">Signal</keyword>
<name>A0ABQ8GA98_9PEZI</name>
<evidence type="ECO:0000313" key="3">
    <source>
        <dbReference type="Proteomes" id="UP000774617"/>
    </source>
</evidence>
<keyword evidence="3" id="KW-1185">Reference proteome</keyword>
<evidence type="ECO:0000256" key="1">
    <source>
        <dbReference type="SAM" id="SignalP"/>
    </source>
</evidence>
<reference evidence="2 3" key="1">
    <citation type="journal article" date="2021" name="Nat. Commun.">
        <title>Genetic determinants of endophytism in the Arabidopsis root mycobiome.</title>
        <authorList>
            <person name="Mesny F."/>
            <person name="Miyauchi S."/>
            <person name="Thiergart T."/>
            <person name="Pickel B."/>
            <person name="Atanasova L."/>
            <person name="Karlsson M."/>
            <person name="Huettel B."/>
            <person name="Barry K.W."/>
            <person name="Haridas S."/>
            <person name="Chen C."/>
            <person name="Bauer D."/>
            <person name="Andreopoulos W."/>
            <person name="Pangilinan J."/>
            <person name="LaButti K."/>
            <person name="Riley R."/>
            <person name="Lipzen A."/>
            <person name="Clum A."/>
            <person name="Drula E."/>
            <person name="Henrissat B."/>
            <person name="Kohler A."/>
            <person name="Grigoriev I.V."/>
            <person name="Martin F.M."/>
            <person name="Hacquard S."/>
        </authorList>
    </citation>
    <scope>NUCLEOTIDE SEQUENCE [LARGE SCALE GENOMIC DNA]</scope>
    <source>
        <strain evidence="2 3">MPI-SDFR-AT-0080</strain>
    </source>
</reference>
<comment type="caution">
    <text evidence="2">The sequence shown here is derived from an EMBL/GenBank/DDBJ whole genome shotgun (WGS) entry which is preliminary data.</text>
</comment>
<feature type="chain" id="PRO_5047283988" evidence="1">
    <location>
        <begin position="19"/>
        <end position="267"/>
    </location>
</feature>
<organism evidence="2 3">
    <name type="scientific">Macrophomina phaseolina</name>
    <dbReference type="NCBI Taxonomy" id="35725"/>
    <lineage>
        <taxon>Eukaryota</taxon>
        <taxon>Fungi</taxon>
        <taxon>Dikarya</taxon>
        <taxon>Ascomycota</taxon>
        <taxon>Pezizomycotina</taxon>
        <taxon>Dothideomycetes</taxon>
        <taxon>Dothideomycetes incertae sedis</taxon>
        <taxon>Botryosphaeriales</taxon>
        <taxon>Botryosphaeriaceae</taxon>
        <taxon>Macrophomina</taxon>
    </lineage>
</organism>
<accession>A0ABQ8GA98</accession>
<protein>
    <submittedName>
        <fullName evidence="2">Uncharacterized protein</fullName>
    </submittedName>
</protein>
<evidence type="ECO:0000313" key="2">
    <source>
        <dbReference type="EMBL" id="KAH7050038.1"/>
    </source>
</evidence>
<proteinExistence type="predicted"/>
<dbReference type="EMBL" id="JAGTJR010000013">
    <property type="protein sequence ID" value="KAH7050038.1"/>
    <property type="molecule type" value="Genomic_DNA"/>
</dbReference>
<sequence>MKLAYSSAPLLLLTNATCSLTSLRTIRPHGEGYSGTCPWFSRKRFLRDFANCGGSDSLSTEPVRLPRFAINSIALGIPETSGRTGVDLSGSLGKIHELYTQREEELQALRVEVTLIVAVSTPHESGPYDGSLNWQGRLTRNSTPGLFVPDSGFCLLGVDLPLQSADVDATLLHLFSHLIDAFPQPRNVVFLLLDHLGKLVVALVRVHFHGQVQGFAGRDGHAQLEVAADDSLGFSCLFHGGAMVRLCNLEVGVRLFESRRNSSEGVL</sequence>
<dbReference type="Proteomes" id="UP000774617">
    <property type="component" value="Unassembled WGS sequence"/>
</dbReference>
<feature type="signal peptide" evidence="1">
    <location>
        <begin position="1"/>
        <end position="18"/>
    </location>
</feature>